<comment type="caution">
    <text evidence="2">The sequence shown here is derived from an EMBL/GenBank/DDBJ whole genome shotgun (WGS) entry which is preliminary data.</text>
</comment>
<organism evidence="2 3">
    <name type="scientific">Paraburkholderia tropica</name>
    <dbReference type="NCBI Taxonomy" id="92647"/>
    <lineage>
        <taxon>Bacteria</taxon>
        <taxon>Pseudomonadati</taxon>
        <taxon>Pseudomonadota</taxon>
        <taxon>Betaproteobacteria</taxon>
        <taxon>Burkholderiales</taxon>
        <taxon>Burkholderiaceae</taxon>
        <taxon>Paraburkholderia</taxon>
    </lineage>
</organism>
<protein>
    <submittedName>
        <fullName evidence="2">Uncharacterized protein</fullName>
    </submittedName>
</protein>
<proteinExistence type="predicted"/>
<dbReference type="EMBL" id="QJJV01000009">
    <property type="protein sequence ID" value="PXX15868.1"/>
    <property type="molecule type" value="Genomic_DNA"/>
</dbReference>
<evidence type="ECO:0000256" key="1">
    <source>
        <dbReference type="SAM" id="MobiDB-lite"/>
    </source>
</evidence>
<feature type="compositionally biased region" description="Basic and acidic residues" evidence="1">
    <location>
        <begin position="77"/>
        <end position="93"/>
    </location>
</feature>
<reference evidence="2 3" key="1">
    <citation type="submission" date="2018-05" db="EMBL/GenBank/DDBJ databases">
        <title>Genomic Encyclopedia of Type Strains, Phase IV (KMG-V): Genome sequencing to study the core and pangenomes of soil and plant-associated prokaryotes.</title>
        <authorList>
            <person name="Whitman W."/>
        </authorList>
    </citation>
    <scope>NUCLEOTIDE SEQUENCE [LARGE SCALE GENOMIC DNA]</scope>
    <source>
        <strain evidence="2 3">SIr-6563</strain>
    </source>
</reference>
<dbReference type="InterPro" id="IPR036390">
    <property type="entry name" value="WH_DNA-bd_sf"/>
</dbReference>
<feature type="region of interest" description="Disordered" evidence="1">
    <location>
        <begin position="77"/>
        <end position="97"/>
    </location>
</feature>
<accession>A0ABX5MU90</accession>
<keyword evidence="3" id="KW-1185">Reference proteome</keyword>
<dbReference type="SUPFAM" id="SSF46785">
    <property type="entry name" value="Winged helix' DNA-binding domain"/>
    <property type="match status" value="1"/>
</dbReference>
<name>A0ABX5MU90_9BURK</name>
<dbReference type="RefSeq" id="WP_110327754.1">
    <property type="nucleotide sequence ID" value="NZ_QJJV01000009.1"/>
</dbReference>
<gene>
    <name evidence="2" type="ORF">C7400_109203</name>
</gene>
<evidence type="ECO:0000313" key="2">
    <source>
        <dbReference type="EMBL" id="PXX15868.1"/>
    </source>
</evidence>
<sequence length="121" mass="13935">MKQIERSGSAQREIATILDENPGITIANIAALRCVNERAIARQLDRLVDLDVVRAEGYPQRWYRTGLPLPAVVPRTTKSEKIEKRRQREKERASTTFRIPEPGELERIFLTWQRCGGEYAN</sequence>
<dbReference type="Proteomes" id="UP000247515">
    <property type="component" value="Unassembled WGS sequence"/>
</dbReference>
<evidence type="ECO:0000313" key="3">
    <source>
        <dbReference type="Proteomes" id="UP000247515"/>
    </source>
</evidence>